<gene>
    <name evidence="1" type="ORF">MUK42_37095</name>
</gene>
<accession>A0A9E7FKA9</accession>
<reference evidence="1" key="1">
    <citation type="submission" date="2022-05" db="EMBL/GenBank/DDBJ databases">
        <title>The Musa troglodytarum L. genome provides insights into the mechanism of non-climacteric behaviour and enrichment of carotenoids.</title>
        <authorList>
            <person name="Wang J."/>
        </authorList>
    </citation>
    <scope>NUCLEOTIDE SEQUENCE</scope>
    <source>
        <tissue evidence="1">Leaf</tissue>
    </source>
</reference>
<organism evidence="1 2">
    <name type="scientific">Musa troglodytarum</name>
    <name type="common">fe'i banana</name>
    <dbReference type="NCBI Taxonomy" id="320322"/>
    <lineage>
        <taxon>Eukaryota</taxon>
        <taxon>Viridiplantae</taxon>
        <taxon>Streptophyta</taxon>
        <taxon>Embryophyta</taxon>
        <taxon>Tracheophyta</taxon>
        <taxon>Spermatophyta</taxon>
        <taxon>Magnoliopsida</taxon>
        <taxon>Liliopsida</taxon>
        <taxon>Zingiberales</taxon>
        <taxon>Musaceae</taxon>
        <taxon>Musa</taxon>
    </lineage>
</organism>
<protein>
    <submittedName>
        <fullName evidence="1">Uncharacterized protein</fullName>
    </submittedName>
</protein>
<sequence>MESVNLKPIEARSARKDSISLAQTEARAAGALKQELHGCTLFKLIDVALTVLHLTQFHESIPLIALVSSVITTFLTAGATERAGEGLQNEA</sequence>
<proteinExistence type="predicted"/>
<dbReference type="Proteomes" id="UP001055439">
    <property type="component" value="Chromosome 4"/>
</dbReference>
<dbReference type="AlphaFoldDB" id="A0A9E7FKA9"/>
<evidence type="ECO:0000313" key="1">
    <source>
        <dbReference type="EMBL" id="URD96641.1"/>
    </source>
</evidence>
<evidence type="ECO:0000313" key="2">
    <source>
        <dbReference type="Proteomes" id="UP001055439"/>
    </source>
</evidence>
<name>A0A9E7FKA9_9LILI</name>
<dbReference type="EMBL" id="CP097506">
    <property type="protein sequence ID" value="URD96641.1"/>
    <property type="molecule type" value="Genomic_DNA"/>
</dbReference>
<keyword evidence="2" id="KW-1185">Reference proteome</keyword>